<dbReference type="EMBL" id="JAACNO010001996">
    <property type="protein sequence ID" value="KAF4136182.1"/>
    <property type="molecule type" value="Genomic_DNA"/>
</dbReference>
<dbReference type="InterPro" id="IPR032675">
    <property type="entry name" value="LRR_dom_sf"/>
</dbReference>
<dbReference type="EMBL" id="WSZM01000252">
    <property type="protein sequence ID" value="KAF4037081.1"/>
    <property type="molecule type" value="Genomic_DNA"/>
</dbReference>
<name>A0A833S8R8_PHYIN</name>
<accession>A0A833S8R8</accession>
<dbReference type="SUPFAM" id="SSF52058">
    <property type="entry name" value="L domain-like"/>
    <property type="match status" value="1"/>
</dbReference>
<organism evidence="1 3">
    <name type="scientific">Phytophthora infestans</name>
    <name type="common">Potato late blight agent</name>
    <name type="synonym">Botrytis infestans</name>
    <dbReference type="NCBI Taxonomy" id="4787"/>
    <lineage>
        <taxon>Eukaryota</taxon>
        <taxon>Sar</taxon>
        <taxon>Stramenopiles</taxon>
        <taxon>Oomycota</taxon>
        <taxon>Peronosporomycetes</taxon>
        <taxon>Peronosporales</taxon>
        <taxon>Peronosporaceae</taxon>
        <taxon>Phytophthora</taxon>
    </lineage>
</organism>
<sequence length="154" mass="17486">MHPWFAQNYSCAVIKYNCHAQGNTSAPSGALDWLEREALRTIVFMHCSAFIMPESIQEFSSLMGIELWNTTLVQWGEESALSNDLHPMMLFIIMGYVNMTEVPAGILRSPPLARITDLEFTHTNLTALPDSVAESWSNVEVLYIEHSQLDQFFE</sequence>
<evidence type="ECO:0000313" key="1">
    <source>
        <dbReference type="EMBL" id="KAF4037081.1"/>
    </source>
</evidence>
<protein>
    <submittedName>
        <fullName evidence="1">Uncharacterized protein</fullName>
    </submittedName>
</protein>
<proteinExistence type="predicted"/>
<dbReference type="Gene3D" id="3.80.10.10">
    <property type="entry name" value="Ribonuclease Inhibitor"/>
    <property type="match status" value="1"/>
</dbReference>
<keyword evidence="3" id="KW-1185">Reference proteome</keyword>
<dbReference type="Proteomes" id="UP000602510">
    <property type="component" value="Unassembled WGS sequence"/>
</dbReference>
<gene>
    <name evidence="1" type="ORF">GN244_ATG10932</name>
    <name evidence="2" type="ORF">GN958_ATG14622</name>
</gene>
<reference evidence="1" key="1">
    <citation type="submission" date="2020-04" db="EMBL/GenBank/DDBJ databases">
        <title>Hybrid Assembly of Korean Phytophthora infestans isolates.</title>
        <authorList>
            <person name="Prokchorchik M."/>
            <person name="Lee Y."/>
            <person name="Seo J."/>
            <person name="Cho J.-H."/>
            <person name="Park Y.-E."/>
            <person name="Jang D.-C."/>
            <person name="Im J.-S."/>
            <person name="Choi J.-G."/>
            <person name="Park H.-J."/>
            <person name="Lee G.-B."/>
            <person name="Lee Y.-G."/>
            <person name="Hong S.-Y."/>
            <person name="Cho K."/>
            <person name="Sohn K.H."/>
        </authorList>
    </citation>
    <scope>NUCLEOTIDE SEQUENCE</scope>
    <source>
        <strain evidence="1">KR_1_A1</strain>
        <strain evidence="2">KR_2_A2</strain>
    </source>
</reference>
<dbReference type="AlphaFoldDB" id="A0A833S8R8"/>
<comment type="caution">
    <text evidence="1">The sequence shown here is derived from an EMBL/GenBank/DDBJ whole genome shotgun (WGS) entry which is preliminary data.</text>
</comment>
<dbReference type="Proteomes" id="UP000704712">
    <property type="component" value="Unassembled WGS sequence"/>
</dbReference>
<evidence type="ECO:0000313" key="2">
    <source>
        <dbReference type="EMBL" id="KAF4136182.1"/>
    </source>
</evidence>
<evidence type="ECO:0000313" key="3">
    <source>
        <dbReference type="Proteomes" id="UP000602510"/>
    </source>
</evidence>